<gene>
    <name evidence="1" type="ORF">JBK99_11330</name>
</gene>
<dbReference type="AlphaFoldDB" id="A0AAN5TBJ2"/>
<dbReference type="EMBL" id="DACWOD010000008">
    <property type="protein sequence ID" value="HAU2396914.1"/>
    <property type="molecule type" value="Genomic_DNA"/>
</dbReference>
<organism evidence="1 2">
    <name type="scientific">Legionella pneumophila</name>
    <dbReference type="NCBI Taxonomy" id="446"/>
    <lineage>
        <taxon>Bacteria</taxon>
        <taxon>Pseudomonadati</taxon>
        <taxon>Pseudomonadota</taxon>
        <taxon>Gammaproteobacteria</taxon>
        <taxon>Legionellales</taxon>
        <taxon>Legionellaceae</taxon>
        <taxon>Legionella</taxon>
    </lineage>
</organism>
<evidence type="ECO:0000313" key="1">
    <source>
        <dbReference type="EMBL" id="HAU2396914.1"/>
    </source>
</evidence>
<proteinExistence type="predicted"/>
<evidence type="ECO:0000313" key="2">
    <source>
        <dbReference type="Proteomes" id="UP000863577"/>
    </source>
</evidence>
<dbReference type="RefSeq" id="WP_136630538.1">
    <property type="nucleotide sequence ID" value="NZ_LOMB01000393.1"/>
</dbReference>
<accession>A0AAN5TBJ2</accession>
<reference evidence="1" key="2">
    <citation type="submission" date="2019-09" db="EMBL/GenBank/DDBJ databases">
        <authorList>
            <consortium name="NCBI Pathogen Detection Project"/>
        </authorList>
    </citation>
    <scope>NUCLEOTIDE SEQUENCE</scope>
    <source>
        <strain evidence="1">CL18-200174</strain>
    </source>
</reference>
<protein>
    <submittedName>
        <fullName evidence="1">Uncharacterized protein</fullName>
    </submittedName>
</protein>
<comment type="caution">
    <text evidence="1">The sequence shown here is derived from an EMBL/GenBank/DDBJ whole genome shotgun (WGS) entry which is preliminary data.</text>
</comment>
<reference evidence="1" key="1">
    <citation type="journal article" date="2018" name="Genome Biol.">
        <title>SKESA: strategic k-mer extension for scrupulous assemblies.</title>
        <authorList>
            <person name="Souvorov A."/>
            <person name="Agarwala R."/>
            <person name="Lipman D.J."/>
        </authorList>
    </citation>
    <scope>NUCLEOTIDE SEQUENCE</scope>
    <source>
        <strain evidence="1">CL18-200174</strain>
    </source>
</reference>
<dbReference type="Proteomes" id="UP000863577">
    <property type="component" value="Unassembled WGS sequence"/>
</dbReference>
<name>A0AAN5TBJ2_LEGPN</name>
<sequence length="232" mass="26796">MKMICQLCFQNKKLVRSHVIPESFYKNAYPNADGILVSQNDHSKRLPIGIYDKILCQECENKFSVWDGYGNNFFNVIITSDHSPIQRNGKVIGDRIDEVDYDKLKLFIVSILWRAAVCNNSFFDQISLGPFRDTLRTMILTSDAGSEDDFSIIVRRFHFKNNRVLHPPLKTKIHCDADSINIYKIYFFNAEVIIKVDRRPLTKFRELVLSRGKPLIVGLAELPEIIKLLNQG</sequence>